<comment type="caution">
    <text evidence="2">The sequence shown here is derived from an EMBL/GenBank/DDBJ whole genome shotgun (WGS) entry which is preliminary data.</text>
</comment>
<keyword evidence="1" id="KW-1133">Transmembrane helix</keyword>
<gene>
    <name evidence="2" type="ORF">JKG61_14350</name>
</gene>
<dbReference type="InterPro" id="IPR025671">
    <property type="entry name" value="HXXEE"/>
</dbReference>
<feature type="transmembrane region" description="Helical" evidence="1">
    <location>
        <begin position="65"/>
        <end position="86"/>
    </location>
</feature>
<sequence length="193" mass="22271">MKQFQTIKYMDKNKIIPWIIAIVMVIVFSVISEGYSLIFTFVPAVPIALWLYFKTCYKSTSNVSILPYYLLGVGFQFIHFAEEHAFGFERQFGVLFGGSPYDHNTFVTFNMFAYLLFILGGIAFYKNWKPLQMFAMFFIVYGMAGNAIGHIVFCVMAKGYFPGIYTSFLNLILFPFLLAELIKTKKRALEEFS</sequence>
<reference evidence="2 3" key="1">
    <citation type="submission" date="2021-01" db="EMBL/GenBank/DDBJ databases">
        <title>C459-1 draft genome sequence.</title>
        <authorList>
            <person name="Zhang X.-F."/>
        </authorList>
    </citation>
    <scope>NUCLEOTIDE SEQUENCE [LARGE SCALE GENOMIC DNA]</scope>
    <source>
        <strain evidence="3">C459-1</strain>
    </source>
</reference>
<dbReference type="Proteomes" id="UP000625283">
    <property type="component" value="Unassembled WGS sequence"/>
</dbReference>
<evidence type="ECO:0000313" key="2">
    <source>
        <dbReference type="EMBL" id="MBL1409936.1"/>
    </source>
</evidence>
<keyword evidence="1" id="KW-0812">Transmembrane</keyword>
<accession>A0ABS1R5E7</accession>
<keyword evidence="3" id="KW-1185">Reference proteome</keyword>
<feature type="transmembrane region" description="Helical" evidence="1">
    <location>
        <begin position="106"/>
        <end position="125"/>
    </location>
</feature>
<protein>
    <submittedName>
        <fullName evidence="2">HXXEE domain-containing protein</fullName>
    </submittedName>
</protein>
<organism evidence="2 3">
    <name type="scientific">Sphingobacterium faecale</name>
    <dbReference type="NCBI Taxonomy" id="2803775"/>
    <lineage>
        <taxon>Bacteria</taxon>
        <taxon>Pseudomonadati</taxon>
        <taxon>Bacteroidota</taxon>
        <taxon>Sphingobacteriia</taxon>
        <taxon>Sphingobacteriales</taxon>
        <taxon>Sphingobacteriaceae</taxon>
        <taxon>Sphingobacterium</taxon>
    </lineage>
</organism>
<proteinExistence type="predicted"/>
<evidence type="ECO:0000313" key="3">
    <source>
        <dbReference type="Proteomes" id="UP000625283"/>
    </source>
</evidence>
<feature type="transmembrane region" description="Helical" evidence="1">
    <location>
        <begin position="37"/>
        <end position="53"/>
    </location>
</feature>
<feature type="transmembrane region" description="Helical" evidence="1">
    <location>
        <begin position="134"/>
        <end position="153"/>
    </location>
</feature>
<name>A0ABS1R5E7_9SPHI</name>
<keyword evidence="1" id="KW-0472">Membrane</keyword>
<feature type="transmembrane region" description="Helical" evidence="1">
    <location>
        <begin position="15"/>
        <end position="31"/>
    </location>
</feature>
<feature type="transmembrane region" description="Helical" evidence="1">
    <location>
        <begin position="159"/>
        <end position="179"/>
    </location>
</feature>
<dbReference type="Pfam" id="PF13787">
    <property type="entry name" value="HXXEE"/>
    <property type="match status" value="1"/>
</dbReference>
<evidence type="ECO:0000256" key="1">
    <source>
        <dbReference type="SAM" id="Phobius"/>
    </source>
</evidence>
<dbReference type="EMBL" id="JAERTY010000008">
    <property type="protein sequence ID" value="MBL1409936.1"/>
    <property type="molecule type" value="Genomic_DNA"/>
</dbReference>